<name>A0A9D2ZUN6_9BACT</name>
<keyword evidence="6" id="KW-1003">Cell membrane</keyword>
<reference evidence="8" key="1">
    <citation type="journal article" date="2021" name="PeerJ">
        <title>Extensive microbial diversity within the chicken gut microbiome revealed by metagenomics and culture.</title>
        <authorList>
            <person name="Gilroy R."/>
            <person name="Ravi A."/>
            <person name="Getino M."/>
            <person name="Pursley I."/>
            <person name="Horton D.L."/>
            <person name="Alikhan N.F."/>
            <person name="Baker D."/>
            <person name="Gharbi K."/>
            <person name="Hall N."/>
            <person name="Watson M."/>
            <person name="Adriaenssens E.M."/>
            <person name="Foster-Nyarko E."/>
            <person name="Jarju S."/>
            <person name="Secka A."/>
            <person name="Antonio M."/>
            <person name="Oren A."/>
            <person name="Chaudhuri R.R."/>
            <person name="La Ragione R."/>
            <person name="Hildebrand F."/>
            <person name="Pallen M.J."/>
        </authorList>
    </citation>
    <scope>NUCLEOTIDE SEQUENCE</scope>
    <source>
        <strain evidence="8">MalCec1-1739</strain>
    </source>
</reference>
<reference evidence="8" key="2">
    <citation type="submission" date="2021-04" db="EMBL/GenBank/DDBJ databases">
        <authorList>
            <person name="Gilroy R."/>
        </authorList>
    </citation>
    <scope>NUCLEOTIDE SEQUENCE</scope>
    <source>
        <strain evidence="8">MalCec1-1739</strain>
    </source>
</reference>
<dbReference type="Proteomes" id="UP000787625">
    <property type="component" value="Unassembled WGS sequence"/>
</dbReference>
<dbReference type="InterPro" id="IPR010209">
    <property type="entry name" value="Ion_transpt_RnfG/RsxG"/>
</dbReference>
<comment type="caution">
    <text evidence="8">The sequence shown here is derived from an EMBL/GenBank/DDBJ whole genome shotgun (WGS) entry which is preliminary data.</text>
</comment>
<keyword evidence="6" id="KW-0472">Membrane</keyword>
<dbReference type="PIRSF" id="PIRSF006091">
    <property type="entry name" value="E_trnsport_RnfG"/>
    <property type="match status" value="1"/>
</dbReference>
<evidence type="ECO:0000256" key="2">
    <source>
        <dbReference type="ARBA" id="ARBA00022553"/>
    </source>
</evidence>
<dbReference type="GO" id="GO:0009055">
    <property type="term" value="F:electron transfer activity"/>
    <property type="evidence" value="ECO:0007669"/>
    <property type="project" value="InterPro"/>
</dbReference>
<dbReference type="GO" id="GO:0010181">
    <property type="term" value="F:FMN binding"/>
    <property type="evidence" value="ECO:0007669"/>
    <property type="project" value="InterPro"/>
</dbReference>
<dbReference type="PANTHER" id="PTHR36118">
    <property type="entry name" value="ION-TRANSLOCATING OXIDOREDUCTASE COMPLEX SUBUNIT G"/>
    <property type="match status" value="1"/>
</dbReference>
<evidence type="ECO:0000313" key="8">
    <source>
        <dbReference type="EMBL" id="HJD53348.1"/>
    </source>
</evidence>
<dbReference type="GO" id="GO:0022900">
    <property type="term" value="P:electron transport chain"/>
    <property type="evidence" value="ECO:0007669"/>
    <property type="project" value="UniProtKB-UniRule"/>
</dbReference>
<evidence type="ECO:0000313" key="9">
    <source>
        <dbReference type="Proteomes" id="UP000787625"/>
    </source>
</evidence>
<dbReference type="PANTHER" id="PTHR36118:SF1">
    <property type="entry name" value="ION-TRANSLOCATING OXIDOREDUCTASE COMPLEX SUBUNIT G"/>
    <property type="match status" value="1"/>
</dbReference>
<keyword evidence="6" id="KW-0812">Transmembrane</keyword>
<dbReference type="GO" id="GO:0005886">
    <property type="term" value="C:plasma membrane"/>
    <property type="evidence" value="ECO:0007669"/>
    <property type="project" value="UniProtKB-SubCell"/>
</dbReference>
<feature type="domain" description="FMN-binding" evidence="7">
    <location>
        <begin position="98"/>
        <end position="188"/>
    </location>
</feature>
<comment type="cofactor">
    <cofactor evidence="6">
        <name>FMN</name>
        <dbReference type="ChEBI" id="CHEBI:58210"/>
    </cofactor>
</comment>
<comment type="subunit">
    <text evidence="6">The complex is composed of six subunits: RnfA, RnfB, RnfC, RnfD, RnfE and RnfG.</text>
</comment>
<keyword evidence="6" id="KW-1278">Translocase</keyword>
<evidence type="ECO:0000259" key="7">
    <source>
        <dbReference type="SMART" id="SM00900"/>
    </source>
</evidence>
<proteinExistence type="inferred from homology"/>
<keyword evidence="6" id="KW-1133">Transmembrane helix</keyword>
<dbReference type="EMBL" id="DWUP01000149">
    <property type="protein sequence ID" value="HJD53348.1"/>
    <property type="molecule type" value="Genomic_DNA"/>
</dbReference>
<dbReference type="SMART" id="SM00900">
    <property type="entry name" value="FMN_bind"/>
    <property type="match status" value="1"/>
</dbReference>
<organism evidence="8 9">
    <name type="scientific">Candidatus Avibacteroides avistercoris</name>
    <dbReference type="NCBI Taxonomy" id="2840690"/>
    <lineage>
        <taxon>Bacteria</taxon>
        <taxon>Pseudomonadati</taxon>
        <taxon>Bacteroidota</taxon>
        <taxon>Bacteroidia</taxon>
        <taxon>Bacteroidales</taxon>
        <taxon>Bacteroidaceae</taxon>
        <taxon>Bacteroidaceae incertae sedis</taxon>
        <taxon>Candidatus Avibacteroides</taxon>
    </lineage>
</organism>
<comment type="subcellular location">
    <subcellularLocation>
        <location evidence="6">Cell membrane</location>
        <topology evidence="6">Single-pass membrane protein</topology>
    </subcellularLocation>
</comment>
<feature type="modified residue" description="FMN phosphoryl threonine" evidence="6">
    <location>
        <position position="171"/>
    </location>
</feature>
<evidence type="ECO:0000256" key="1">
    <source>
        <dbReference type="ARBA" id="ARBA00022448"/>
    </source>
</evidence>
<sequence>MNKLKSTPGNMILSLVGFSVVAGLLLGWVDGQTREAIVRAEKGKLSSAISQVIPAFDNEPASDVDTVWLPDGKYPCIIYHATQGGVPVGAAVQASADGFGGEIRVLVGFDNDGRITDYSLLSHSETPGLGSKADTWFKHGQRGDITSLCPGDAALTVSNDGGRIDAITASTITSRAFLAAINTAYHAYTSEPADGMTGASTVK</sequence>
<comment type="function">
    <text evidence="6">Part of a membrane-bound complex that couples electron transfer with translocation of ions across the membrane.</text>
</comment>
<evidence type="ECO:0000256" key="6">
    <source>
        <dbReference type="HAMAP-Rule" id="MF_00479"/>
    </source>
</evidence>
<dbReference type="HAMAP" id="MF_00479">
    <property type="entry name" value="RsxG_RnfG"/>
    <property type="match status" value="1"/>
</dbReference>
<gene>
    <name evidence="6" type="primary">rnfG</name>
    <name evidence="8" type="ORF">IAA93_06465</name>
</gene>
<keyword evidence="4 6" id="KW-0288">FMN</keyword>
<evidence type="ECO:0000256" key="5">
    <source>
        <dbReference type="ARBA" id="ARBA00022982"/>
    </source>
</evidence>
<keyword evidence="5 6" id="KW-0249">Electron transport</keyword>
<keyword evidence="3 6" id="KW-0285">Flavoprotein</keyword>
<evidence type="ECO:0000256" key="3">
    <source>
        <dbReference type="ARBA" id="ARBA00022630"/>
    </source>
</evidence>
<evidence type="ECO:0000256" key="4">
    <source>
        <dbReference type="ARBA" id="ARBA00022643"/>
    </source>
</evidence>
<keyword evidence="2 6" id="KW-0597">Phosphoprotein</keyword>
<keyword evidence="1 6" id="KW-0813">Transport</keyword>
<dbReference type="NCBIfam" id="TIGR01947">
    <property type="entry name" value="rnfG"/>
    <property type="match status" value="1"/>
</dbReference>
<dbReference type="InterPro" id="IPR007329">
    <property type="entry name" value="FMN-bd"/>
</dbReference>
<accession>A0A9D2ZUN6</accession>
<protein>
    <recommendedName>
        <fullName evidence="6">Ion-translocating oxidoreductase complex subunit G</fullName>
        <ecNumber evidence="6">7.-.-.-</ecNumber>
    </recommendedName>
    <alternativeName>
        <fullName evidence="6">Rnf electron transport complex subunit G</fullName>
    </alternativeName>
</protein>
<comment type="similarity">
    <text evidence="6">Belongs to the RnfG family.</text>
</comment>
<dbReference type="EC" id="7.-.-.-" evidence="6"/>
<dbReference type="Pfam" id="PF04205">
    <property type="entry name" value="FMN_bind"/>
    <property type="match status" value="1"/>
</dbReference>
<dbReference type="AlphaFoldDB" id="A0A9D2ZUN6"/>